<organism evidence="2 3">
    <name type="scientific">Pseudocercospora fuligena</name>
    <dbReference type="NCBI Taxonomy" id="685502"/>
    <lineage>
        <taxon>Eukaryota</taxon>
        <taxon>Fungi</taxon>
        <taxon>Dikarya</taxon>
        <taxon>Ascomycota</taxon>
        <taxon>Pezizomycotina</taxon>
        <taxon>Dothideomycetes</taxon>
        <taxon>Dothideomycetidae</taxon>
        <taxon>Mycosphaerellales</taxon>
        <taxon>Mycosphaerellaceae</taxon>
        <taxon>Pseudocercospora</taxon>
    </lineage>
</organism>
<reference evidence="2" key="1">
    <citation type="submission" date="2020-04" db="EMBL/GenBank/DDBJ databases">
        <title>Draft genome resource of the tomato pathogen Pseudocercospora fuligena.</title>
        <authorList>
            <person name="Zaccaron A."/>
        </authorList>
    </citation>
    <scope>NUCLEOTIDE SEQUENCE</scope>
    <source>
        <strain evidence="2">PF001</strain>
    </source>
</reference>
<dbReference type="OrthoDB" id="5394455at2759"/>
<dbReference type="Proteomes" id="UP000660729">
    <property type="component" value="Unassembled WGS sequence"/>
</dbReference>
<accession>A0A8H6VP21</accession>
<sequence length="87" mass="9508">MRVAEFLSDLTSLQVCDPNAALALVSARPEKDAQANGQPDKNDNDQDLKRAKDLLSLHSEVKVAHVDGTDKELKQARADVAKVLRTL</sequence>
<feature type="region of interest" description="Disordered" evidence="1">
    <location>
        <begin position="27"/>
        <end position="50"/>
    </location>
</feature>
<evidence type="ECO:0000313" key="2">
    <source>
        <dbReference type="EMBL" id="KAF7195254.1"/>
    </source>
</evidence>
<protein>
    <submittedName>
        <fullName evidence="2">Uncharacterized protein</fullName>
    </submittedName>
</protein>
<feature type="compositionally biased region" description="Basic and acidic residues" evidence="1">
    <location>
        <begin position="40"/>
        <end position="50"/>
    </location>
</feature>
<evidence type="ECO:0000313" key="3">
    <source>
        <dbReference type="Proteomes" id="UP000660729"/>
    </source>
</evidence>
<evidence type="ECO:0000256" key="1">
    <source>
        <dbReference type="SAM" id="MobiDB-lite"/>
    </source>
</evidence>
<dbReference type="EMBL" id="JABCIY010000041">
    <property type="protein sequence ID" value="KAF7195254.1"/>
    <property type="molecule type" value="Genomic_DNA"/>
</dbReference>
<gene>
    <name evidence="2" type="ORF">HII31_03460</name>
</gene>
<name>A0A8H6VP21_9PEZI</name>
<dbReference type="AlphaFoldDB" id="A0A8H6VP21"/>
<comment type="caution">
    <text evidence="2">The sequence shown here is derived from an EMBL/GenBank/DDBJ whole genome shotgun (WGS) entry which is preliminary data.</text>
</comment>
<keyword evidence="3" id="KW-1185">Reference proteome</keyword>
<proteinExistence type="predicted"/>